<reference evidence="3" key="1">
    <citation type="submission" date="2019-03" db="EMBL/GenBank/DDBJ databases">
        <title>Single cell metagenomics reveals metabolic interactions within the superorganism composed of flagellate Streblomastix strix and complex community of Bacteroidetes bacteria on its surface.</title>
        <authorList>
            <person name="Treitli S.C."/>
            <person name="Kolisko M."/>
            <person name="Husnik F."/>
            <person name="Keeling P."/>
            <person name="Hampl V."/>
        </authorList>
    </citation>
    <scope>NUCLEOTIDE SEQUENCE</scope>
    <source>
        <strain evidence="3">STM</strain>
    </source>
</reference>
<name>A0A5J4QC70_9ZZZZ</name>
<proteinExistence type="inferred from homology"/>
<dbReference type="InterPro" id="IPR051803">
    <property type="entry name" value="TA_system_RelE-like_toxin"/>
</dbReference>
<evidence type="ECO:0000256" key="1">
    <source>
        <dbReference type="ARBA" id="ARBA00006226"/>
    </source>
</evidence>
<sequence length="102" mass="11586">MEVTWFVKAKIDLIGIGEYISKNSTQSKADEVIHKIYIDASNLGRHPNMGRVIVRIGDCTIRQLISGNYKIVYKVDGDEVLILAVYHSARLFSNVIDLKDYE</sequence>
<dbReference type="EMBL" id="SNRY01004277">
    <property type="protein sequence ID" value="KAA6318183.1"/>
    <property type="molecule type" value="Genomic_DNA"/>
</dbReference>
<dbReference type="InterPro" id="IPR035093">
    <property type="entry name" value="RelE/ParE_toxin_dom_sf"/>
</dbReference>
<protein>
    <submittedName>
        <fullName evidence="3">Uncharacterized protein</fullName>
    </submittedName>
</protein>
<organism evidence="3">
    <name type="scientific">termite gut metagenome</name>
    <dbReference type="NCBI Taxonomy" id="433724"/>
    <lineage>
        <taxon>unclassified sequences</taxon>
        <taxon>metagenomes</taxon>
        <taxon>organismal metagenomes</taxon>
    </lineage>
</organism>
<keyword evidence="2" id="KW-1277">Toxin-antitoxin system</keyword>
<dbReference type="Gene3D" id="3.30.2310.20">
    <property type="entry name" value="RelE-like"/>
    <property type="match status" value="1"/>
</dbReference>
<dbReference type="AlphaFoldDB" id="A0A5J4QC70"/>
<dbReference type="InterPro" id="IPR007712">
    <property type="entry name" value="RelE/ParE_toxin"/>
</dbReference>
<accession>A0A5J4QC70</accession>
<comment type="similarity">
    <text evidence="1">Belongs to the RelE toxin family.</text>
</comment>
<evidence type="ECO:0000256" key="2">
    <source>
        <dbReference type="ARBA" id="ARBA00022649"/>
    </source>
</evidence>
<dbReference type="Pfam" id="PF05016">
    <property type="entry name" value="ParE_toxin"/>
    <property type="match status" value="1"/>
</dbReference>
<comment type="caution">
    <text evidence="3">The sequence shown here is derived from an EMBL/GenBank/DDBJ whole genome shotgun (WGS) entry which is preliminary data.</text>
</comment>
<evidence type="ECO:0000313" key="3">
    <source>
        <dbReference type="EMBL" id="KAA6318183.1"/>
    </source>
</evidence>
<gene>
    <name evidence="3" type="ORF">EZS27_031779</name>
</gene>
<dbReference type="PANTHER" id="PTHR33755:SF5">
    <property type="entry name" value="TYPE II TOXIN-ANTITOXIN SYSTEM RELE_PARE FAMILY TOXIN"/>
    <property type="match status" value="1"/>
</dbReference>
<dbReference type="PANTHER" id="PTHR33755">
    <property type="entry name" value="TOXIN PARE1-RELATED"/>
    <property type="match status" value="1"/>
</dbReference>